<keyword evidence="5" id="KW-1185">Reference proteome</keyword>
<dbReference type="EMBL" id="JAUHTC010000101">
    <property type="protein sequence ID" value="MDN4522589.1"/>
    <property type="molecule type" value="Genomic_DNA"/>
</dbReference>
<evidence type="ECO:0000259" key="3">
    <source>
        <dbReference type="Pfam" id="PF08237"/>
    </source>
</evidence>
<feature type="compositionally biased region" description="Acidic residues" evidence="1">
    <location>
        <begin position="343"/>
        <end position="358"/>
    </location>
</feature>
<evidence type="ECO:0000313" key="5">
    <source>
        <dbReference type="Proteomes" id="UP001172687"/>
    </source>
</evidence>
<dbReference type="InterPro" id="IPR013228">
    <property type="entry name" value="PE-PPE_C"/>
</dbReference>
<evidence type="ECO:0000313" key="4">
    <source>
        <dbReference type="EMBL" id="MDN4522589.1"/>
    </source>
</evidence>
<sequence>MRVREGRRMFTAALAVPAAICLSWAPAAPAATVLGVEGTGQPKGTTQTAFQGSFCERNTCRSINNNRTPFDVALGSSQIHTAVSATPGDVIVMAYSLGAASTYHRLREWAEKPAKAPDPDRIVLVVTFGNPENKFGGDDRNLFWTGLPEGSPYQHLDVTMQYDSVADRPTRWGFFSSINTTFARHMAYFDDVDINDPDNLVYRDGNTTYMLIKADVLPMLGWLDWFVDDEGMAKLDATFRPLVERDYRRPAFTPQGDGADWGNGNPPPSVDGVTDPEPSERRSDDGDGDGDAQPSAADTDIAEGEPDADIAEGEPDADGVEDEPDAPEPADVIGGDEHGADGPEGDEPEAEIETEPGAEAEQQRETSSPTVAESGSPEGVAPDGAEGVAA</sequence>
<dbReference type="Proteomes" id="UP001172687">
    <property type="component" value="Unassembled WGS sequence"/>
</dbReference>
<feature type="signal peptide" evidence="2">
    <location>
        <begin position="1"/>
        <end position="30"/>
    </location>
</feature>
<feature type="region of interest" description="Disordered" evidence="1">
    <location>
        <begin position="250"/>
        <end position="390"/>
    </location>
</feature>
<feature type="chain" id="PRO_5046155917" evidence="2">
    <location>
        <begin position="31"/>
        <end position="390"/>
    </location>
</feature>
<keyword evidence="2" id="KW-0732">Signal</keyword>
<comment type="caution">
    <text evidence="4">The sequence shown here is derived from an EMBL/GenBank/DDBJ whole genome shotgun (WGS) entry which is preliminary data.</text>
</comment>
<dbReference type="InterPro" id="IPR029058">
    <property type="entry name" value="AB_hydrolase_fold"/>
</dbReference>
<evidence type="ECO:0000256" key="2">
    <source>
        <dbReference type="SAM" id="SignalP"/>
    </source>
</evidence>
<proteinExistence type="predicted"/>
<dbReference type="RefSeq" id="WP_105388895.1">
    <property type="nucleotide sequence ID" value="NZ_CP070380.1"/>
</dbReference>
<dbReference type="SUPFAM" id="SSF53474">
    <property type="entry name" value="alpha/beta-Hydrolases"/>
    <property type="match status" value="1"/>
</dbReference>
<feature type="compositionally biased region" description="Acidic residues" evidence="1">
    <location>
        <begin position="300"/>
        <end position="328"/>
    </location>
</feature>
<accession>A0ABT8HPA4</accession>
<name>A0ABT8HPA4_MYCAO</name>
<dbReference type="Pfam" id="PF08237">
    <property type="entry name" value="PE-PPE"/>
    <property type="match status" value="1"/>
</dbReference>
<evidence type="ECO:0000256" key="1">
    <source>
        <dbReference type="SAM" id="MobiDB-lite"/>
    </source>
</evidence>
<feature type="domain" description="PE-PPE" evidence="3">
    <location>
        <begin position="72"/>
        <end position="247"/>
    </location>
</feature>
<reference evidence="4" key="1">
    <citation type="submission" date="2023-07" db="EMBL/GenBank/DDBJ databases">
        <title>Degradation of tert-butanol by M. austroafricanum TBA100.</title>
        <authorList>
            <person name="Helbich S."/>
            <person name="Vainshtein Y."/>
        </authorList>
    </citation>
    <scope>NUCLEOTIDE SEQUENCE</scope>
    <source>
        <strain evidence="4">TBA100</strain>
    </source>
</reference>
<organism evidence="4 5">
    <name type="scientific">Mycolicibacterium austroafricanum</name>
    <name type="common">Mycobacterium austroafricanum</name>
    <dbReference type="NCBI Taxonomy" id="39687"/>
    <lineage>
        <taxon>Bacteria</taxon>
        <taxon>Bacillati</taxon>
        <taxon>Actinomycetota</taxon>
        <taxon>Actinomycetes</taxon>
        <taxon>Mycobacteriales</taxon>
        <taxon>Mycobacteriaceae</taxon>
        <taxon>Mycolicibacterium</taxon>
    </lineage>
</organism>
<protein>
    <submittedName>
        <fullName evidence="4">PE-PPE domain-containing protein</fullName>
    </submittedName>
</protein>
<gene>
    <name evidence="4" type="ORF">QYF68_32900</name>
</gene>
<dbReference type="Gene3D" id="3.40.50.1820">
    <property type="entry name" value="alpha/beta hydrolase"/>
    <property type="match status" value="1"/>
</dbReference>